<dbReference type="RefSeq" id="WP_377306974.1">
    <property type="nucleotide sequence ID" value="NZ_JBHSMK010000011.1"/>
</dbReference>
<proteinExistence type="predicted"/>
<accession>A0ABW0JQJ3</accession>
<protein>
    <submittedName>
        <fullName evidence="1">Uncharacterized protein</fullName>
    </submittedName>
</protein>
<dbReference type="EMBL" id="JBHSMK010000011">
    <property type="protein sequence ID" value="MFC5438359.1"/>
    <property type="molecule type" value="Genomic_DNA"/>
</dbReference>
<name>A0ABW0JQJ3_9GAMM</name>
<sequence length="238" mass="27264">MSITKNDQRKWCLNFFKSKVKEFDFYLRGVVECCDQSMLRFKTSRQGTEHTENKIVFAFSAFANTIQTLKDSGSIFLPTKITWGDIAGLRHGKFMELSRNAATHDGHPIVTAWADGHYFVPADIHRFDSRGDLIKIVAPTEDVSQFCLEFSRDFGDFLATRVRALEPMESVGFGIDELEHGLQSRFVPEFVRQLFRDRRSEIEKAMAEVKTDPAEGCRSILMQVIEFCDERLAASQMN</sequence>
<keyword evidence="2" id="KW-1185">Reference proteome</keyword>
<comment type="caution">
    <text evidence="1">The sequence shown here is derived from an EMBL/GenBank/DDBJ whole genome shotgun (WGS) entry which is preliminary data.</text>
</comment>
<dbReference type="Proteomes" id="UP001596013">
    <property type="component" value="Unassembled WGS sequence"/>
</dbReference>
<reference evidence="2" key="1">
    <citation type="journal article" date="2019" name="Int. J. Syst. Evol. Microbiol.">
        <title>The Global Catalogue of Microorganisms (GCM) 10K type strain sequencing project: providing services to taxonomists for standard genome sequencing and annotation.</title>
        <authorList>
            <consortium name="The Broad Institute Genomics Platform"/>
            <consortium name="The Broad Institute Genome Sequencing Center for Infectious Disease"/>
            <person name="Wu L."/>
            <person name="Ma J."/>
        </authorList>
    </citation>
    <scope>NUCLEOTIDE SEQUENCE [LARGE SCALE GENOMIC DNA]</scope>
    <source>
        <strain evidence="2">JCM 17130</strain>
    </source>
</reference>
<gene>
    <name evidence="1" type="ORF">ACFPME_17495</name>
</gene>
<evidence type="ECO:0000313" key="2">
    <source>
        <dbReference type="Proteomes" id="UP001596013"/>
    </source>
</evidence>
<organism evidence="1 2">
    <name type="scientific">Rhodanobacter umsongensis</name>
    <dbReference type="NCBI Taxonomy" id="633153"/>
    <lineage>
        <taxon>Bacteria</taxon>
        <taxon>Pseudomonadati</taxon>
        <taxon>Pseudomonadota</taxon>
        <taxon>Gammaproteobacteria</taxon>
        <taxon>Lysobacterales</taxon>
        <taxon>Rhodanobacteraceae</taxon>
        <taxon>Rhodanobacter</taxon>
    </lineage>
</organism>
<evidence type="ECO:0000313" key="1">
    <source>
        <dbReference type="EMBL" id="MFC5438359.1"/>
    </source>
</evidence>